<dbReference type="InterPro" id="IPR011989">
    <property type="entry name" value="ARM-like"/>
</dbReference>
<keyword evidence="2" id="KW-1185">Reference proteome</keyword>
<reference evidence="1" key="1">
    <citation type="submission" date="2018-07" db="EMBL/GenBank/DDBJ databases">
        <title>Annotation of Aphanomyces astaci genome assembly.</title>
        <authorList>
            <person name="Studholme D.J."/>
        </authorList>
    </citation>
    <scope>NUCLEOTIDE SEQUENCE [LARGE SCALE GENOMIC DNA]</scope>
    <source>
        <strain evidence="1">Pc</strain>
    </source>
</reference>
<dbReference type="InterPro" id="IPR045110">
    <property type="entry name" value="XMAP215"/>
</dbReference>
<organism evidence="1 2">
    <name type="scientific">Aphanomyces astaci</name>
    <name type="common">Crayfish plague agent</name>
    <dbReference type="NCBI Taxonomy" id="112090"/>
    <lineage>
        <taxon>Eukaryota</taxon>
        <taxon>Sar</taxon>
        <taxon>Stramenopiles</taxon>
        <taxon>Oomycota</taxon>
        <taxon>Saprolegniomycetes</taxon>
        <taxon>Saprolegniales</taxon>
        <taxon>Verrucalvaceae</taxon>
        <taxon>Aphanomyces</taxon>
    </lineage>
</organism>
<dbReference type="GO" id="GO:0061863">
    <property type="term" value="F:microtubule plus end polymerase"/>
    <property type="evidence" value="ECO:0007669"/>
    <property type="project" value="InterPro"/>
</dbReference>
<dbReference type="GO" id="GO:0007051">
    <property type="term" value="P:spindle organization"/>
    <property type="evidence" value="ECO:0007669"/>
    <property type="project" value="InterPro"/>
</dbReference>
<dbReference type="GO" id="GO:0046785">
    <property type="term" value="P:microtubule polymerization"/>
    <property type="evidence" value="ECO:0007669"/>
    <property type="project" value="InterPro"/>
</dbReference>
<evidence type="ECO:0000313" key="2">
    <source>
        <dbReference type="Proteomes" id="UP000284702"/>
    </source>
</evidence>
<dbReference type="Proteomes" id="UP000284702">
    <property type="component" value="Unassembled WGS sequence"/>
</dbReference>
<name>A0A3R7WJ38_APHAT</name>
<accession>A0A3R7WJ38</accession>
<sequence>MIGEFFASSIQDSDPGLKKAGVEAMVTLVTSSLQAGRMVKATLDLLEKLQPRSFNVIQAANGTFHFDTPKDWLIIDDENFDWTDLERRDFESTKWMDRKTGFEALEEAFNVATANLDAVVVARELPVQDIQGGQRVRAQERLPSYSYHCVVVRVNGGLGVMSALVPRARGREDERYKVSEMVRPMFLALAELVGLASVLAAIFGHMSVVKTPQAQFECLEFARESVGEFGMPTCNPHGVIEYVKEPFGLASSSPKTRVSAIAVFGSLYGQLGDAMRPLLNLDGWKLSLKDCVEAEFERVGFNPSSFAVSRAVNTVVEEAKISKELLADMANEHDKVAWKKRLGAMEQTQQICEKADLSIDDSNANMKTKGVHMMGVVVVSVGPSVAKLANLVGSKLVAGVADNKNAMQQACLDSLHNWVVHGDVASAS</sequence>
<dbReference type="GO" id="GO:0051010">
    <property type="term" value="F:microtubule plus-end binding"/>
    <property type="evidence" value="ECO:0007669"/>
    <property type="project" value="InterPro"/>
</dbReference>
<dbReference type="GO" id="GO:0030951">
    <property type="term" value="P:establishment or maintenance of microtubule cytoskeleton polarity"/>
    <property type="evidence" value="ECO:0007669"/>
    <property type="project" value="InterPro"/>
</dbReference>
<protein>
    <submittedName>
        <fullName evidence="1">Uncharacterized protein</fullName>
    </submittedName>
</protein>
<dbReference type="VEuPathDB" id="FungiDB:H257_03568"/>
<proteinExistence type="predicted"/>
<gene>
    <name evidence="1" type="ORF">B5M09_001057</name>
</gene>
<dbReference type="Gene3D" id="1.25.10.10">
    <property type="entry name" value="Leucine-rich Repeat Variant"/>
    <property type="match status" value="2"/>
</dbReference>
<dbReference type="EMBL" id="MZMZ02002852">
    <property type="protein sequence ID" value="RQM23880.1"/>
    <property type="molecule type" value="Genomic_DNA"/>
</dbReference>
<dbReference type="PANTHER" id="PTHR12609">
    <property type="entry name" value="MICROTUBULE ASSOCIATED PROTEIN XMAP215"/>
    <property type="match status" value="1"/>
</dbReference>
<comment type="caution">
    <text evidence="1">The sequence shown here is derived from an EMBL/GenBank/DDBJ whole genome shotgun (WGS) entry which is preliminary data.</text>
</comment>
<dbReference type="AlphaFoldDB" id="A0A3R7WJ38"/>
<evidence type="ECO:0000313" key="1">
    <source>
        <dbReference type="EMBL" id="RQM23880.1"/>
    </source>
</evidence>